<organism evidence="1 2">
    <name type="scientific">Xenorhabdus japonica</name>
    <dbReference type="NCBI Taxonomy" id="53341"/>
    <lineage>
        <taxon>Bacteria</taxon>
        <taxon>Pseudomonadati</taxon>
        <taxon>Pseudomonadota</taxon>
        <taxon>Gammaproteobacteria</taxon>
        <taxon>Enterobacterales</taxon>
        <taxon>Morganellaceae</taxon>
        <taxon>Xenorhabdus</taxon>
    </lineage>
</organism>
<evidence type="ECO:0000313" key="1">
    <source>
        <dbReference type="EMBL" id="SFN75495.1"/>
    </source>
</evidence>
<dbReference type="AlphaFoldDB" id="A0A1I5BL46"/>
<sequence length="61" mass="6628">MTLPDKAWQEAQRRNEVIEPLAVLNTVGHQAADAAVQTLGLSRRQVYALISRARQGSGLDG</sequence>
<evidence type="ECO:0000313" key="2">
    <source>
        <dbReference type="Proteomes" id="UP000199011"/>
    </source>
</evidence>
<protein>
    <submittedName>
        <fullName evidence="1">Putative transposase</fullName>
    </submittedName>
</protein>
<name>A0A1I5BL46_9GAMM</name>
<gene>
    <name evidence="1" type="ORF">SAMN05421579_12014</name>
</gene>
<keyword evidence="2" id="KW-1185">Reference proteome</keyword>
<dbReference type="EMBL" id="FOVO01000020">
    <property type="protein sequence ID" value="SFN75495.1"/>
    <property type="molecule type" value="Genomic_DNA"/>
</dbReference>
<reference evidence="2" key="1">
    <citation type="submission" date="2016-10" db="EMBL/GenBank/DDBJ databases">
        <authorList>
            <person name="Varghese N."/>
            <person name="Submissions S."/>
        </authorList>
    </citation>
    <scope>NUCLEOTIDE SEQUENCE [LARGE SCALE GENOMIC DNA]</scope>
    <source>
        <strain evidence="2">DSM 16522</strain>
    </source>
</reference>
<accession>A0A1I5BL46</accession>
<proteinExistence type="predicted"/>
<dbReference type="Proteomes" id="UP000199011">
    <property type="component" value="Unassembled WGS sequence"/>
</dbReference>